<dbReference type="AlphaFoldDB" id="A0A336M1Z1"/>
<dbReference type="PANTHER" id="PTHR11592">
    <property type="entry name" value="GLUTATHIONE PEROXIDASE"/>
    <property type="match status" value="1"/>
</dbReference>
<organism evidence="8">
    <name type="scientific">Culicoides sonorensis</name>
    <name type="common">Biting midge</name>
    <dbReference type="NCBI Taxonomy" id="179676"/>
    <lineage>
        <taxon>Eukaryota</taxon>
        <taxon>Metazoa</taxon>
        <taxon>Ecdysozoa</taxon>
        <taxon>Arthropoda</taxon>
        <taxon>Hexapoda</taxon>
        <taxon>Insecta</taxon>
        <taxon>Pterygota</taxon>
        <taxon>Neoptera</taxon>
        <taxon>Endopterygota</taxon>
        <taxon>Diptera</taxon>
        <taxon>Nematocera</taxon>
        <taxon>Chironomoidea</taxon>
        <taxon>Ceratopogonidae</taxon>
        <taxon>Ceratopogoninae</taxon>
        <taxon>Culicoides</taxon>
        <taxon>Monoculicoides</taxon>
    </lineage>
</organism>
<dbReference type="PROSITE" id="PS00460">
    <property type="entry name" value="GLUTATHIONE_PEROXID_1"/>
    <property type="match status" value="1"/>
</dbReference>
<evidence type="ECO:0000256" key="3">
    <source>
        <dbReference type="ARBA" id="ARBA00022933"/>
    </source>
</evidence>
<comment type="similarity">
    <text evidence="1 5">Belongs to the glutathione peroxidase family.</text>
</comment>
<dbReference type="FunFam" id="3.40.30.10:FF:000025">
    <property type="entry name" value="Glutathione peroxidase"/>
    <property type="match status" value="1"/>
</dbReference>
<dbReference type="PRINTS" id="PR01011">
    <property type="entry name" value="GLUTPROXDASE"/>
</dbReference>
<keyword evidence="3" id="KW-0712">Selenocysteine</keyword>
<dbReference type="CDD" id="cd00340">
    <property type="entry name" value="GSH_Peroxidase"/>
    <property type="match status" value="1"/>
</dbReference>
<dbReference type="PROSITE" id="PS51352">
    <property type="entry name" value="THIOREDOXIN_2"/>
    <property type="match status" value="1"/>
</dbReference>
<dbReference type="GO" id="GO:0006979">
    <property type="term" value="P:response to oxidative stress"/>
    <property type="evidence" value="ECO:0007669"/>
    <property type="project" value="InterPro"/>
</dbReference>
<protein>
    <recommendedName>
        <fullName evidence="5">Glutathione peroxidase</fullName>
    </recommendedName>
</protein>
<accession>A0A336M1Z1</accession>
<feature type="chain" id="PRO_5016438156" description="Glutathione peroxidase" evidence="6">
    <location>
        <begin position="34"/>
        <end position="319"/>
    </location>
</feature>
<sequence length="319" mass="35637">MLFNFGHIPKTFGLFSTAVVALRLISSSSVVMAAEQQGDPKTAQTVYEFTANNIKGEPVSLEKYRGHVLIIVNVASKCGYTAGHYKELNELYDEFAESKGLRILAFPCNQFGGQEPGDSEQIQCFLKDNKVNFDLFEKIDVNGKNAHPLWQFLKNKQGGTLIDAIKWNFTKFIVDKNGVPVERHAANTSPQKMKKSLRILAFPCNQFNNQEPGDAEQIQCFLKDRKVNFDLYEKIDVNGKSAHPLWQFLKNKQGGTLIDAIKWNFTKFIVDKNGVPVERHGPNTKHPLISMPKPTRRKTPPTFAIPSSAALPAAAVLSA</sequence>
<dbReference type="SUPFAM" id="SSF52833">
    <property type="entry name" value="Thioredoxin-like"/>
    <property type="match status" value="2"/>
</dbReference>
<evidence type="ECO:0000256" key="5">
    <source>
        <dbReference type="RuleBase" id="RU000499"/>
    </source>
</evidence>
<dbReference type="GO" id="GO:0004601">
    <property type="term" value="F:peroxidase activity"/>
    <property type="evidence" value="ECO:0007669"/>
    <property type="project" value="UniProtKB-KW"/>
</dbReference>
<keyword evidence="2 5" id="KW-0575">Peroxidase</keyword>
<dbReference type="Pfam" id="PF00255">
    <property type="entry name" value="GSHPx"/>
    <property type="match status" value="2"/>
</dbReference>
<dbReference type="EMBL" id="UFQT01000433">
    <property type="protein sequence ID" value="SSX24255.1"/>
    <property type="molecule type" value="Genomic_DNA"/>
</dbReference>
<reference evidence="8" key="1">
    <citation type="submission" date="2018-07" db="EMBL/GenBank/DDBJ databases">
        <authorList>
            <person name="Quirk P.G."/>
            <person name="Krulwich T.A."/>
        </authorList>
    </citation>
    <scope>NUCLEOTIDE SEQUENCE</scope>
</reference>
<feature type="signal peptide" evidence="6">
    <location>
        <begin position="1"/>
        <end position="33"/>
    </location>
</feature>
<evidence type="ECO:0000256" key="1">
    <source>
        <dbReference type="ARBA" id="ARBA00006926"/>
    </source>
</evidence>
<dbReference type="VEuPathDB" id="VectorBase:CSON010569"/>
<keyword evidence="6" id="KW-0732">Signal</keyword>
<evidence type="ECO:0000259" key="7">
    <source>
        <dbReference type="PROSITE" id="PS51352"/>
    </source>
</evidence>
<gene>
    <name evidence="8" type="primary">CSON010569</name>
</gene>
<keyword evidence="4 5" id="KW-0560">Oxidoreductase</keyword>
<dbReference type="PROSITE" id="PS00763">
    <property type="entry name" value="GLUTATHIONE_PEROXID_2"/>
    <property type="match status" value="2"/>
</dbReference>
<dbReference type="InterPro" id="IPR013766">
    <property type="entry name" value="Thioredoxin_domain"/>
</dbReference>
<evidence type="ECO:0000313" key="8">
    <source>
        <dbReference type="EMBL" id="SSX24255.1"/>
    </source>
</evidence>
<evidence type="ECO:0000256" key="4">
    <source>
        <dbReference type="ARBA" id="ARBA00023002"/>
    </source>
</evidence>
<proteinExistence type="inferred from homology"/>
<dbReference type="InterPro" id="IPR029760">
    <property type="entry name" value="GPX_CS"/>
</dbReference>
<name>A0A336M1Z1_CULSO</name>
<dbReference type="PANTHER" id="PTHR11592:SF134">
    <property type="entry name" value="PHOSPHOLIPID HYDROPEROXIDE GLUTATHIONE PEROXIDASE"/>
    <property type="match status" value="1"/>
</dbReference>
<dbReference type="InterPro" id="IPR000889">
    <property type="entry name" value="Glutathione_peroxidase"/>
</dbReference>
<dbReference type="InterPro" id="IPR036249">
    <property type="entry name" value="Thioredoxin-like_sf"/>
</dbReference>
<feature type="domain" description="Thioredoxin" evidence="7">
    <location>
        <begin position="40"/>
        <end position="202"/>
    </location>
</feature>
<dbReference type="InterPro" id="IPR029759">
    <property type="entry name" value="GPX_AS"/>
</dbReference>
<evidence type="ECO:0000256" key="6">
    <source>
        <dbReference type="SAM" id="SignalP"/>
    </source>
</evidence>
<evidence type="ECO:0000256" key="2">
    <source>
        <dbReference type="ARBA" id="ARBA00022559"/>
    </source>
</evidence>
<dbReference type="PROSITE" id="PS51355">
    <property type="entry name" value="GLUTATHIONE_PEROXID_3"/>
    <property type="match status" value="2"/>
</dbReference>
<dbReference type="Gene3D" id="3.40.30.10">
    <property type="entry name" value="Glutaredoxin"/>
    <property type="match status" value="2"/>
</dbReference>